<keyword evidence="2" id="KW-1185">Reference proteome</keyword>
<name>A0A9P0J4P2_APHGO</name>
<evidence type="ECO:0000313" key="2">
    <source>
        <dbReference type="Proteomes" id="UP001154329"/>
    </source>
</evidence>
<reference evidence="1" key="1">
    <citation type="submission" date="2022-02" db="EMBL/GenBank/DDBJ databases">
        <authorList>
            <person name="King R."/>
        </authorList>
    </citation>
    <scope>NUCLEOTIDE SEQUENCE</scope>
</reference>
<reference evidence="1" key="2">
    <citation type="submission" date="2022-10" db="EMBL/GenBank/DDBJ databases">
        <authorList>
            <consortium name="ENA_rothamsted_submissions"/>
            <consortium name="culmorum"/>
            <person name="King R."/>
        </authorList>
    </citation>
    <scope>NUCLEOTIDE SEQUENCE</scope>
</reference>
<dbReference type="AlphaFoldDB" id="A0A9P0J4P2"/>
<accession>A0A9P0J4P2</accession>
<sequence>MCFMICIYIIYIIHVYNCRRRWRFTRGKMHVVIPLIFHLIPSDSSLHDDDPSNPCPSFRHTPIARVQHTYHKHTHTHTHIIIYITHSDFYLISKLFCNAHGVRVTALLYFSYTHTHTHKHTHRVYLVSAAERLVMSHYRIFSCHHCRRCT</sequence>
<gene>
    <name evidence="1" type="ORF">APHIGO_LOCUS5424</name>
</gene>
<evidence type="ECO:0000313" key="1">
    <source>
        <dbReference type="EMBL" id="CAH1724057.1"/>
    </source>
</evidence>
<proteinExistence type="predicted"/>
<organism evidence="1 2">
    <name type="scientific">Aphis gossypii</name>
    <name type="common">Cotton aphid</name>
    <dbReference type="NCBI Taxonomy" id="80765"/>
    <lineage>
        <taxon>Eukaryota</taxon>
        <taxon>Metazoa</taxon>
        <taxon>Ecdysozoa</taxon>
        <taxon>Arthropoda</taxon>
        <taxon>Hexapoda</taxon>
        <taxon>Insecta</taxon>
        <taxon>Pterygota</taxon>
        <taxon>Neoptera</taxon>
        <taxon>Paraneoptera</taxon>
        <taxon>Hemiptera</taxon>
        <taxon>Sternorrhyncha</taxon>
        <taxon>Aphidomorpha</taxon>
        <taxon>Aphidoidea</taxon>
        <taxon>Aphididae</taxon>
        <taxon>Aphidini</taxon>
        <taxon>Aphis</taxon>
        <taxon>Aphis</taxon>
    </lineage>
</organism>
<dbReference type="Proteomes" id="UP001154329">
    <property type="component" value="Chromosome 2"/>
</dbReference>
<protein>
    <submittedName>
        <fullName evidence="1">Uncharacterized protein</fullName>
    </submittedName>
</protein>
<dbReference type="EMBL" id="OU899035">
    <property type="protein sequence ID" value="CAH1724057.1"/>
    <property type="molecule type" value="Genomic_DNA"/>
</dbReference>